<proteinExistence type="predicted"/>
<organism evidence="3 4">
    <name type="scientific">Cohnella hongkongensis</name>
    <dbReference type="NCBI Taxonomy" id="178337"/>
    <lineage>
        <taxon>Bacteria</taxon>
        <taxon>Bacillati</taxon>
        <taxon>Bacillota</taxon>
        <taxon>Bacilli</taxon>
        <taxon>Bacillales</taxon>
        <taxon>Paenibacillaceae</taxon>
        <taxon>Cohnella</taxon>
    </lineage>
</organism>
<dbReference type="InterPro" id="IPR050266">
    <property type="entry name" value="AB_hydrolase_sf"/>
</dbReference>
<dbReference type="SUPFAM" id="SSF53474">
    <property type="entry name" value="alpha/beta-Hydrolases"/>
    <property type="match status" value="1"/>
</dbReference>
<dbReference type="Pfam" id="PF00561">
    <property type="entry name" value="Abhydrolase_1"/>
    <property type="match status" value="1"/>
</dbReference>
<sequence length="269" mass="30165">MPETSINGYRMHYIDRGKGPAIVFIHPPVLTSMNFQMQMESLSEEFRTIAFDIRGHGQSEHSQEEVTYPLIVEDIRQLLNRLGIDKAFLCGYSTGGSVVLEFLLTCPDRAFGGIVIGGMSEASDIKLRAKIALGRFLTRIGAYRPVALGLSWAQANAKASITRRLYRDAQKGSAKNAEQYYLYSLKYNCTARLGNIRQPVLLIYGKKDKSFHPYAHLLHQGLPTSELVWLRDAHHQIPTKAAEQLNEQIRLFAARCGERSPIGSSPARK</sequence>
<protein>
    <submittedName>
        <fullName evidence="3">Alpha/beta fold hydrolase</fullName>
    </submittedName>
</protein>
<dbReference type="PRINTS" id="PR00111">
    <property type="entry name" value="ABHYDROLASE"/>
</dbReference>
<keyword evidence="1 3" id="KW-0378">Hydrolase</keyword>
<keyword evidence="4" id="KW-1185">Reference proteome</keyword>
<evidence type="ECO:0000259" key="2">
    <source>
        <dbReference type="Pfam" id="PF00561"/>
    </source>
</evidence>
<dbReference type="PANTHER" id="PTHR43798:SF31">
    <property type="entry name" value="AB HYDROLASE SUPERFAMILY PROTEIN YCLE"/>
    <property type="match status" value="1"/>
</dbReference>
<dbReference type="PANTHER" id="PTHR43798">
    <property type="entry name" value="MONOACYLGLYCEROL LIPASE"/>
    <property type="match status" value="1"/>
</dbReference>
<dbReference type="Proteomes" id="UP001596028">
    <property type="component" value="Unassembled WGS sequence"/>
</dbReference>
<name>A0ABV9F766_9BACL</name>
<gene>
    <name evidence="3" type="ORF">ACFO3S_05905</name>
</gene>
<dbReference type="GO" id="GO:0016787">
    <property type="term" value="F:hydrolase activity"/>
    <property type="evidence" value="ECO:0007669"/>
    <property type="project" value="UniProtKB-KW"/>
</dbReference>
<evidence type="ECO:0000313" key="3">
    <source>
        <dbReference type="EMBL" id="MFC4597767.1"/>
    </source>
</evidence>
<dbReference type="InterPro" id="IPR029058">
    <property type="entry name" value="AB_hydrolase_fold"/>
</dbReference>
<dbReference type="EMBL" id="JBHSEP010000003">
    <property type="protein sequence ID" value="MFC4597767.1"/>
    <property type="molecule type" value="Genomic_DNA"/>
</dbReference>
<evidence type="ECO:0000313" key="4">
    <source>
        <dbReference type="Proteomes" id="UP001596028"/>
    </source>
</evidence>
<dbReference type="InterPro" id="IPR000073">
    <property type="entry name" value="AB_hydrolase_1"/>
</dbReference>
<reference evidence="4" key="1">
    <citation type="journal article" date="2019" name="Int. J. Syst. Evol. Microbiol.">
        <title>The Global Catalogue of Microorganisms (GCM) 10K type strain sequencing project: providing services to taxonomists for standard genome sequencing and annotation.</title>
        <authorList>
            <consortium name="The Broad Institute Genomics Platform"/>
            <consortium name="The Broad Institute Genome Sequencing Center for Infectious Disease"/>
            <person name="Wu L."/>
            <person name="Ma J."/>
        </authorList>
    </citation>
    <scope>NUCLEOTIDE SEQUENCE [LARGE SCALE GENOMIC DNA]</scope>
    <source>
        <strain evidence="4">CCUG 49571</strain>
    </source>
</reference>
<accession>A0ABV9F766</accession>
<dbReference type="Gene3D" id="3.40.50.1820">
    <property type="entry name" value="alpha/beta hydrolase"/>
    <property type="match status" value="1"/>
</dbReference>
<dbReference type="RefSeq" id="WP_378093317.1">
    <property type="nucleotide sequence ID" value="NZ_JBHSEP010000003.1"/>
</dbReference>
<feature type="domain" description="AB hydrolase-1" evidence="2">
    <location>
        <begin position="21"/>
        <end position="228"/>
    </location>
</feature>
<evidence type="ECO:0000256" key="1">
    <source>
        <dbReference type="ARBA" id="ARBA00022801"/>
    </source>
</evidence>
<comment type="caution">
    <text evidence="3">The sequence shown here is derived from an EMBL/GenBank/DDBJ whole genome shotgun (WGS) entry which is preliminary data.</text>
</comment>